<evidence type="ECO:0000256" key="4">
    <source>
        <dbReference type="ARBA" id="ARBA00023015"/>
    </source>
</evidence>
<dbReference type="InterPro" id="IPR006027">
    <property type="entry name" value="NusB_RsmB_TIM44"/>
</dbReference>
<gene>
    <name evidence="6 8" type="primary">nusB</name>
    <name evidence="8" type="ORF">RIF25_07820</name>
</gene>
<dbReference type="EMBL" id="JAVMIP010000006">
    <property type="protein sequence ID" value="MDS3860719.1"/>
    <property type="molecule type" value="Genomic_DNA"/>
</dbReference>
<evidence type="ECO:0000313" key="9">
    <source>
        <dbReference type="Proteomes" id="UP001268256"/>
    </source>
</evidence>
<reference evidence="9" key="1">
    <citation type="submission" date="2023-07" db="EMBL/GenBank/DDBJ databases">
        <authorList>
            <person name="Luz R."/>
            <person name="Cordeiro R."/>
            <person name="Fonseca A."/>
            <person name="Goncalves V."/>
        </authorList>
    </citation>
    <scope>NUCLEOTIDE SEQUENCE [LARGE SCALE GENOMIC DNA]</scope>
    <source>
        <strain evidence="9">BACA0444</strain>
    </source>
</reference>
<dbReference type="AlphaFoldDB" id="A0AAE4FR27"/>
<evidence type="ECO:0000256" key="5">
    <source>
        <dbReference type="ARBA" id="ARBA00023163"/>
    </source>
</evidence>
<dbReference type="PANTHER" id="PTHR11078:SF3">
    <property type="entry name" value="ANTITERMINATION NUSB DOMAIN-CONTAINING PROTEIN"/>
    <property type="match status" value="1"/>
</dbReference>
<evidence type="ECO:0000256" key="6">
    <source>
        <dbReference type="HAMAP-Rule" id="MF_00073"/>
    </source>
</evidence>
<feature type="domain" description="NusB/RsmB/TIM44" evidence="7">
    <location>
        <begin position="97"/>
        <end position="200"/>
    </location>
</feature>
<dbReference type="Gene3D" id="1.10.940.10">
    <property type="entry name" value="NusB-like"/>
    <property type="match status" value="1"/>
</dbReference>
<keyword evidence="2 6" id="KW-0889">Transcription antitermination</keyword>
<dbReference type="Proteomes" id="UP001268256">
    <property type="component" value="Unassembled WGS sequence"/>
</dbReference>
<keyword evidence="4 6" id="KW-0805">Transcription regulation</keyword>
<keyword evidence="9" id="KW-1185">Reference proteome</keyword>
<dbReference type="HAMAP" id="MF_00073">
    <property type="entry name" value="NusB"/>
    <property type="match status" value="1"/>
</dbReference>
<organism evidence="8 9">
    <name type="scientific">Pseudocalidococcus azoricus BACA0444</name>
    <dbReference type="NCBI Taxonomy" id="2918990"/>
    <lineage>
        <taxon>Bacteria</taxon>
        <taxon>Bacillati</taxon>
        <taxon>Cyanobacteriota</taxon>
        <taxon>Cyanophyceae</taxon>
        <taxon>Acaryochloridales</taxon>
        <taxon>Thermosynechococcaceae</taxon>
        <taxon>Pseudocalidococcus</taxon>
        <taxon>Pseudocalidococcus azoricus</taxon>
    </lineage>
</organism>
<dbReference type="RefSeq" id="WP_322877988.1">
    <property type="nucleotide sequence ID" value="NZ_JAVMIP010000006.1"/>
</dbReference>
<keyword evidence="5 6" id="KW-0804">Transcription</keyword>
<keyword evidence="3 6" id="KW-0694">RNA-binding</keyword>
<dbReference type="InterPro" id="IPR035926">
    <property type="entry name" value="NusB-like_sf"/>
</dbReference>
<evidence type="ECO:0000259" key="7">
    <source>
        <dbReference type="Pfam" id="PF01029"/>
    </source>
</evidence>
<comment type="function">
    <text evidence="6">Involved in transcription antitermination. Required for transcription of ribosomal RNA (rRNA) genes. Binds specifically to the boxA antiterminator sequence of the ribosomal RNA (rrn) operons.</text>
</comment>
<accession>A0AAE4FR27</accession>
<dbReference type="Pfam" id="PF01029">
    <property type="entry name" value="NusB"/>
    <property type="match status" value="1"/>
</dbReference>
<comment type="caution">
    <text evidence="8">The sequence shown here is derived from an EMBL/GenBank/DDBJ whole genome shotgun (WGS) entry which is preliminary data.</text>
</comment>
<dbReference type="GO" id="GO:0006353">
    <property type="term" value="P:DNA-templated transcription termination"/>
    <property type="evidence" value="ECO:0007669"/>
    <property type="project" value="UniProtKB-UniRule"/>
</dbReference>
<evidence type="ECO:0000256" key="1">
    <source>
        <dbReference type="ARBA" id="ARBA00005952"/>
    </source>
</evidence>
<dbReference type="NCBIfam" id="TIGR01951">
    <property type="entry name" value="nusB"/>
    <property type="match status" value="1"/>
</dbReference>
<comment type="similarity">
    <text evidence="1 6">Belongs to the NusB family.</text>
</comment>
<dbReference type="GO" id="GO:0005829">
    <property type="term" value="C:cytosol"/>
    <property type="evidence" value="ECO:0007669"/>
    <property type="project" value="TreeGrafter"/>
</dbReference>
<dbReference type="GO" id="GO:0031564">
    <property type="term" value="P:transcription antitermination"/>
    <property type="evidence" value="ECO:0007669"/>
    <property type="project" value="UniProtKB-KW"/>
</dbReference>
<proteinExistence type="inferred from homology"/>
<dbReference type="PANTHER" id="PTHR11078">
    <property type="entry name" value="N UTILIZATION SUBSTANCE PROTEIN B-RELATED"/>
    <property type="match status" value="1"/>
</dbReference>
<dbReference type="InterPro" id="IPR011605">
    <property type="entry name" value="NusB_fam"/>
</dbReference>
<dbReference type="GO" id="GO:0003723">
    <property type="term" value="F:RNA binding"/>
    <property type="evidence" value="ECO:0007669"/>
    <property type="project" value="UniProtKB-UniRule"/>
</dbReference>
<evidence type="ECO:0000256" key="3">
    <source>
        <dbReference type="ARBA" id="ARBA00022884"/>
    </source>
</evidence>
<name>A0AAE4FR27_9CYAN</name>
<protein>
    <recommendedName>
        <fullName evidence="6">Transcription antitermination protein NusB</fullName>
    </recommendedName>
    <alternativeName>
        <fullName evidence="6">Antitermination factor NusB</fullName>
    </alternativeName>
</protein>
<evidence type="ECO:0000313" key="8">
    <source>
        <dbReference type="EMBL" id="MDS3860719.1"/>
    </source>
</evidence>
<evidence type="ECO:0000256" key="2">
    <source>
        <dbReference type="ARBA" id="ARBA00022814"/>
    </source>
</evidence>
<sequence>MTSPRRIARELALLSVGQVLRQKQPPSNQDYKTLVLTGIRTLAGEAQEALEVAGSAVQESHATLLTGELQAATLSQAQATVQNAIGLTEKAINRLGIALELPEILYLAHQPEVQAQAVEILITLYKNHQEIDQRITAALVDWQLDRIAQLDRYILEIAVAEITYHNLPVQVAINEAVELSKRYSEEGGHRFINGVLRRVSDQLQAMSK</sequence>
<dbReference type="SUPFAM" id="SSF48013">
    <property type="entry name" value="NusB-like"/>
    <property type="match status" value="1"/>
</dbReference>